<evidence type="ECO:0000256" key="3">
    <source>
        <dbReference type="ARBA" id="ARBA00022741"/>
    </source>
</evidence>
<comment type="similarity">
    <text evidence="5">Belongs to the CofC family.</text>
</comment>
<dbReference type="NCBIfam" id="TIGR03552">
    <property type="entry name" value="F420_cofC"/>
    <property type="match status" value="1"/>
</dbReference>
<evidence type="ECO:0000256" key="6">
    <source>
        <dbReference type="SAM" id="MobiDB-lite"/>
    </source>
</evidence>
<dbReference type="InterPro" id="IPR029044">
    <property type="entry name" value="Nucleotide-diphossugar_trans"/>
</dbReference>
<comment type="caution">
    <text evidence="7">The sequence shown here is derived from an EMBL/GenBank/DDBJ whole genome shotgun (WGS) entry which is preliminary data.</text>
</comment>
<keyword evidence="2 5" id="KW-0548">Nucleotidyltransferase</keyword>
<dbReference type="AlphaFoldDB" id="A0A6B1D292"/>
<evidence type="ECO:0000313" key="7">
    <source>
        <dbReference type="EMBL" id="MYC93684.1"/>
    </source>
</evidence>
<evidence type="ECO:0000256" key="1">
    <source>
        <dbReference type="ARBA" id="ARBA00022679"/>
    </source>
</evidence>
<dbReference type="PANTHER" id="PTHR40392:SF1">
    <property type="entry name" value="2-PHOSPHO-L-LACTATE GUANYLYLTRANSFERASE"/>
    <property type="match status" value="1"/>
</dbReference>
<proteinExistence type="inferred from homology"/>
<keyword evidence="1 5" id="KW-0808">Transferase</keyword>
<evidence type="ECO:0000256" key="4">
    <source>
        <dbReference type="ARBA" id="ARBA00023134"/>
    </source>
</evidence>
<dbReference type="UniPathway" id="UPA00071"/>
<comment type="function">
    <text evidence="5">Guanylyltransferase that catalyzes the activation of phosphoenolpyruvate (PEP) as enolpyruvoyl-2-diphospho-5'-guanosine, via the condensation of PEP with GTP. It is involved in the biosynthesis of coenzyme F420, a hydride carrier cofactor.</text>
</comment>
<dbReference type="GO" id="GO:0052645">
    <property type="term" value="P:F420-0 metabolic process"/>
    <property type="evidence" value="ECO:0007669"/>
    <property type="project" value="UniProtKB-UniRule"/>
</dbReference>
<comment type="pathway">
    <text evidence="5">Cofactor biosynthesis; coenzyme F420 biosynthesis.</text>
</comment>
<dbReference type="EC" id="2.7.7.105" evidence="5"/>
<accession>A0A6B1D292</accession>
<dbReference type="HAMAP" id="MF_02114">
    <property type="entry name" value="CofC"/>
    <property type="match status" value="1"/>
</dbReference>
<feature type="region of interest" description="Disordered" evidence="6">
    <location>
        <begin position="74"/>
        <end position="96"/>
    </location>
</feature>
<feature type="compositionally biased region" description="Polar residues" evidence="6">
    <location>
        <begin position="78"/>
        <end position="96"/>
    </location>
</feature>
<organism evidence="7">
    <name type="scientific">Caldilineaceae bacterium SB0661_bin_32</name>
    <dbReference type="NCBI Taxonomy" id="2605255"/>
    <lineage>
        <taxon>Bacteria</taxon>
        <taxon>Bacillati</taxon>
        <taxon>Chloroflexota</taxon>
        <taxon>Caldilineae</taxon>
        <taxon>Caldilineales</taxon>
        <taxon>Caldilineaceae</taxon>
    </lineage>
</organism>
<reference evidence="7" key="1">
    <citation type="submission" date="2019-09" db="EMBL/GenBank/DDBJ databases">
        <title>Characterisation of the sponge microbiome using genome-centric metagenomics.</title>
        <authorList>
            <person name="Engelberts J.P."/>
            <person name="Robbins S.J."/>
            <person name="De Goeij J.M."/>
            <person name="Aranda M."/>
            <person name="Bell S.C."/>
            <person name="Webster N.S."/>
        </authorList>
    </citation>
    <scope>NUCLEOTIDE SEQUENCE</scope>
    <source>
        <strain evidence="7">SB0661_bin_32</strain>
    </source>
</reference>
<dbReference type="GO" id="GO:0005525">
    <property type="term" value="F:GTP binding"/>
    <property type="evidence" value="ECO:0007669"/>
    <property type="project" value="UniProtKB-KW"/>
</dbReference>
<evidence type="ECO:0000256" key="2">
    <source>
        <dbReference type="ARBA" id="ARBA00022695"/>
    </source>
</evidence>
<dbReference type="Gene3D" id="3.90.550.10">
    <property type="entry name" value="Spore Coat Polysaccharide Biosynthesis Protein SpsA, Chain A"/>
    <property type="match status" value="1"/>
</dbReference>
<dbReference type="EMBL" id="VXMH01000014">
    <property type="protein sequence ID" value="MYC93684.1"/>
    <property type="molecule type" value="Genomic_DNA"/>
</dbReference>
<dbReference type="SUPFAM" id="SSF53448">
    <property type="entry name" value="Nucleotide-diphospho-sugar transferases"/>
    <property type="match status" value="1"/>
</dbReference>
<dbReference type="PANTHER" id="PTHR40392">
    <property type="entry name" value="2-PHOSPHO-L-LACTATE GUANYLYLTRANSFERASE"/>
    <property type="match status" value="1"/>
</dbReference>
<protein>
    <recommendedName>
        <fullName evidence="5">Phosphoenolpyruvate guanylyltransferase</fullName>
        <shortName evidence="5">PEP guanylyltransferase</shortName>
        <ecNumber evidence="5">2.7.7.105</ecNumber>
    </recommendedName>
</protein>
<sequence length="215" mass="23094">MTLWTIVPVKPFNEGKSRLAGHISPQQRCALNRELLTRTLAAINRARLDAELLVVSRDTRALAAAERAGSRALAEESQPCTAPSSSCSPNDAESEQQLNAALTQAARYAATHGATRVLVLPTDMPNLTAGDVRAMASTRGPEPQITIAPSRDGGTNALMLQPAQAIPFAFGRGSFLRHQRLAAEAGIPVHVVKSDSLLFDIDQPEDYRLVFDFPG</sequence>
<keyword evidence="4 5" id="KW-0342">GTP-binding</keyword>
<dbReference type="GO" id="GO:0043814">
    <property type="term" value="F:phospholactate guanylyltransferase activity"/>
    <property type="evidence" value="ECO:0007669"/>
    <property type="project" value="InterPro"/>
</dbReference>
<dbReference type="Pfam" id="PF01983">
    <property type="entry name" value="CofC"/>
    <property type="match status" value="1"/>
</dbReference>
<dbReference type="InterPro" id="IPR002835">
    <property type="entry name" value="CofC"/>
</dbReference>
<keyword evidence="3 5" id="KW-0547">Nucleotide-binding</keyword>
<evidence type="ECO:0000256" key="5">
    <source>
        <dbReference type="HAMAP-Rule" id="MF_02114"/>
    </source>
</evidence>
<gene>
    <name evidence="7" type="primary">cofC</name>
    <name evidence="5" type="synonym">fbiD</name>
    <name evidence="7" type="ORF">F4X14_01830</name>
</gene>
<comment type="catalytic activity">
    <reaction evidence="5">
        <text>phosphoenolpyruvate + GTP + H(+) = enolpyruvoyl-2-diphospho-5'-guanosine + diphosphate</text>
        <dbReference type="Rhea" id="RHEA:30519"/>
        <dbReference type="ChEBI" id="CHEBI:15378"/>
        <dbReference type="ChEBI" id="CHEBI:33019"/>
        <dbReference type="ChEBI" id="CHEBI:37565"/>
        <dbReference type="ChEBI" id="CHEBI:58702"/>
        <dbReference type="ChEBI" id="CHEBI:143701"/>
        <dbReference type="EC" id="2.7.7.105"/>
    </reaction>
</comment>
<name>A0A6B1D292_9CHLR</name>